<dbReference type="Proteomes" id="UP000076962">
    <property type="component" value="Unassembled WGS sequence"/>
</dbReference>
<protein>
    <submittedName>
        <fullName evidence="1">SMC domain protein</fullName>
    </submittedName>
</protein>
<gene>
    <name evidence="1" type="ORF">THIOM_001417</name>
</gene>
<sequence>MYIERDKRFENDLDKTAELILKDVFQSRQYASQIVERYINPINEAFSRIFGENNGTQLTLLELIPPLEDKVANILFKKGDFEIHYNYLGNGEKEVFNILINLLSRTPFYQDTIYYLDELDLHLNTKLQYALLKEIVENWIPDGCQLWTASHSLGFIEYANEHAVIIDFDDLNFDHPQTLFAQPNLKPRPR</sequence>
<accession>A0A176S4C2</accession>
<dbReference type="AlphaFoldDB" id="A0A176S4C2"/>
<name>A0A176S4C2_9GAMM</name>
<evidence type="ECO:0000313" key="2">
    <source>
        <dbReference type="Proteomes" id="UP000076962"/>
    </source>
</evidence>
<organism evidence="1 2">
    <name type="scientific">Candidatus Thiomargarita nelsonii</name>
    <dbReference type="NCBI Taxonomy" id="1003181"/>
    <lineage>
        <taxon>Bacteria</taxon>
        <taxon>Pseudomonadati</taxon>
        <taxon>Pseudomonadota</taxon>
        <taxon>Gammaproteobacteria</taxon>
        <taxon>Thiotrichales</taxon>
        <taxon>Thiotrichaceae</taxon>
        <taxon>Thiomargarita</taxon>
    </lineage>
</organism>
<dbReference type="Gene3D" id="3.40.50.300">
    <property type="entry name" value="P-loop containing nucleotide triphosphate hydrolases"/>
    <property type="match status" value="1"/>
</dbReference>
<dbReference type="SUPFAM" id="SSF52540">
    <property type="entry name" value="P-loop containing nucleoside triphosphate hydrolases"/>
    <property type="match status" value="1"/>
</dbReference>
<evidence type="ECO:0000313" key="1">
    <source>
        <dbReference type="EMBL" id="OAD22768.1"/>
    </source>
</evidence>
<keyword evidence="2" id="KW-1185">Reference proteome</keyword>
<dbReference type="EMBL" id="LUTY01000752">
    <property type="protein sequence ID" value="OAD22768.1"/>
    <property type="molecule type" value="Genomic_DNA"/>
</dbReference>
<dbReference type="InterPro" id="IPR027417">
    <property type="entry name" value="P-loop_NTPase"/>
</dbReference>
<proteinExistence type="predicted"/>
<comment type="caution">
    <text evidence="1">The sequence shown here is derived from an EMBL/GenBank/DDBJ whole genome shotgun (WGS) entry which is preliminary data.</text>
</comment>
<reference evidence="1 2" key="1">
    <citation type="submission" date="2016-05" db="EMBL/GenBank/DDBJ databases">
        <title>Single-cell genome of chain-forming Candidatus Thiomargarita nelsonii and comparison to other large sulfur-oxidizing bacteria.</title>
        <authorList>
            <person name="Winkel M."/>
            <person name="Salman V."/>
            <person name="Woyke T."/>
            <person name="Schulz-Vogt H."/>
            <person name="Richter M."/>
            <person name="Flood B."/>
            <person name="Bailey J."/>
            <person name="Amann R."/>
            <person name="Mussmann M."/>
        </authorList>
    </citation>
    <scope>NUCLEOTIDE SEQUENCE [LARGE SCALE GENOMIC DNA]</scope>
    <source>
        <strain evidence="1 2">THI036</strain>
    </source>
</reference>